<dbReference type="EMBL" id="SIJB01000007">
    <property type="protein sequence ID" value="NBI27812.1"/>
    <property type="molecule type" value="Genomic_DNA"/>
</dbReference>
<gene>
    <name evidence="1" type="ORF">ERL59_02400</name>
</gene>
<evidence type="ECO:0000313" key="1">
    <source>
        <dbReference type="EMBL" id="NBI27812.1"/>
    </source>
</evidence>
<accession>A0A6N9PYC2</accession>
<comment type="caution">
    <text evidence="1">The sequence shown here is derived from an EMBL/GenBank/DDBJ whole genome shotgun (WGS) entry which is preliminary data.</text>
</comment>
<proteinExistence type="predicted"/>
<keyword evidence="2" id="KW-1185">Reference proteome</keyword>
<name>A0A6N9PYC2_9BACL</name>
<dbReference type="AlphaFoldDB" id="A0A6N9PYC2"/>
<protein>
    <submittedName>
        <fullName evidence="1">Uncharacterized protein</fullName>
    </submittedName>
</protein>
<organism evidence="1 2">
    <name type="scientific">Chengkuizengella marina</name>
    <dbReference type="NCBI Taxonomy" id="2507566"/>
    <lineage>
        <taxon>Bacteria</taxon>
        <taxon>Bacillati</taxon>
        <taxon>Bacillota</taxon>
        <taxon>Bacilli</taxon>
        <taxon>Bacillales</taxon>
        <taxon>Paenibacillaceae</taxon>
        <taxon>Chengkuizengella</taxon>
    </lineage>
</organism>
<sequence length="148" mass="17432">MRSLISVPEEEVMTLFESVTGDNYQNDNILYDTLTQEIIPKYRRYSGFISLIAYPADTIKTEKVESLHDTYNIAVLDKLNFFLLLRDSIKEQDEEVKKQAYEILKKSEELMEKHDELFKNLNDKYGLPELDHIIYLNSELSSSYSQNY</sequence>
<dbReference type="Proteomes" id="UP000448943">
    <property type="component" value="Unassembled WGS sequence"/>
</dbReference>
<evidence type="ECO:0000313" key="2">
    <source>
        <dbReference type="Proteomes" id="UP000448943"/>
    </source>
</evidence>
<reference evidence="1 2" key="1">
    <citation type="submission" date="2019-01" db="EMBL/GenBank/DDBJ databases">
        <title>Chengkuizengella sp. nov., isolated from deep-sea sediment of East Pacific Ocean.</title>
        <authorList>
            <person name="Yang J."/>
            <person name="Lai Q."/>
            <person name="Shao Z."/>
        </authorList>
    </citation>
    <scope>NUCLEOTIDE SEQUENCE [LARGE SCALE GENOMIC DNA]</scope>
    <source>
        <strain evidence="1 2">YPA3-1-1</strain>
    </source>
</reference>